<proteinExistence type="predicted"/>
<feature type="signal peptide" evidence="1">
    <location>
        <begin position="1"/>
        <end position="20"/>
    </location>
</feature>
<dbReference type="AlphaFoldDB" id="A0A3B0J4B2"/>
<keyword evidence="1" id="KW-0732">Signal</keyword>
<evidence type="ECO:0000313" key="2">
    <source>
        <dbReference type="EMBL" id="SPP74242.1"/>
    </source>
</evidence>
<keyword evidence="3" id="KW-1185">Reference proteome</keyword>
<evidence type="ECO:0008006" key="4">
    <source>
        <dbReference type="Google" id="ProtNLM"/>
    </source>
</evidence>
<feature type="chain" id="PRO_5017313232" description="Protein TsetseEP domain-containing protein" evidence="1">
    <location>
        <begin position="21"/>
        <end position="279"/>
    </location>
</feature>
<reference evidence="3" key="1">
    <citation type="submission" date="2018-01" db="EMBL/GenBank/DDBJ databases">
        <authorList>
            <person name="Alioto T."/>
            <person name="Alioto T."/>
        </authorList>
    </citation>
    <scope>NUCLEOTIDE SEQUENCE [LARGE SCALE GENOMIC DNA]</scope>
</reference>
<accession>A0A3B0J4B2</accession>
<dbReference type="Proteomes" id="UP000268350">
    <property type="component" value="Unassembled WGS sequence"/>
</dbReference>
<name>A0A3B0J4B2_DROGU</name>
<dbReference type="EMBL" id="OUUW01000001">
    <property type="protein sequence ID" value="SPP74242.1"/>
    <property type="molecule type" value="Genomic_DNA"/>
</dbReference>
<protein>
    <recommendedName>
        <fullName evidence="4">Protein TsetseEP domain-containing protein</fullName>
    </recommendedName>
</protein>
<evidence type="ECO:0000256" key="1">
    <source>
        <dbReference type="SAM" id="SignalP"/>
    </source>
</evidence>
<evidence type="ECO:0000313" key="3">
    <source>
        <dbReference type="Proteomes" id="UP000268350"/>
    </source>
</evidence>
<dbReference type="OMA" id="AQCVKLH"/>
<sequence length="279" mass="30869">MQSFLIATAISLVIVGLAGAQSSTVANSLDDYIDQNQRQYEAQIRKYEEALANFRTLFSKRQQVIDVQADLLQQKLEEAFVRINPLSLIDPWHKQCVQNYSSSIPTIATVRSRVASCQATISTALNSADSVYNTLKKYYNTNLKNSLADCVKKFPSAQLNYTVCVTKVIADANAYSISSQNSFNTHVKDADCTVDSRLRSAWTCSFGQVYSTSAAIENALRLIDNCIDNQLVCGSVSCSSGCPNVSTINLTEADFRNETIRNPFRGLSAQAGCREFRFK</sequence>
<dbReference type="OrthoDB" id="7999179at2759"/>
<organism evidence="2 3">
    <name type="scientific">Drosophila guanche</name>
    <name type="common">Fruit fly</name>
    <dbReference type="NCBI Taxonomy" id="7266"/>
    <lineage>
        <taxon>Eukaryota</taxon>
        <taxon>Metazoa</taxon>
        <taxon>Ecdysozoa</taxon>
        <taxon>Arthropoda</taxon>
        <taxon>Hexapoda</taxon>
        <taxon>Insecta</taxon>
        <taxon>Pterygota</taxon>
        <taxon>Neoptera</taxon>
        <taxon>Endopterygota</taxon>
        <taxon>Diptera</taxon>
        <taxon>Brachycera</taxon>
        <taxon>Muscomorpha</taxon>
        <taxon>Ephydroidea</taxon>
        <taxon>Drosophilidae</taxon>
        <taxon>Drosophila</taxon>
        <taxon>Sophophora</taxon>
    </lineage>
</organism>
<gene>
    <name evidence="2" type="ORF">DGUA_6G001852</name>
</gene>